<evidence type="ECO:0000256" key="3">
    <source>
        <dbReference type="ARBA" id="ARBA00022676"/>
    </source>
</evidence>
<name>G2E5X4_9GAMM</name>
<dbReference type="Pfam" id="PF00535">
    <property type="entry name" value="Glycos_transf_2"/>
    <property type="match status" value="1"/>
</dbReference>
<keyword evidence="3" id="KW-0328">Glycosyltransferase</keyword>
<keyword evidence="2" id="KW-1003">Cell membrane</keyword>
<dbReference type="eggNOG" id="COG1216">
    <property type="taxonomic scope" value="Bacteria"/>
</dbReference>
<dbReference type="EMBL" id="AFWT01000035">
    <property type="protein sequence ID" value="EGV28537.1"/>
    <property type="molecule type" value="Genomic_DNA"/>
</dbReference>
<feature type="domain" description="Glycosyltransferase 2-like" evidence="6">
    <location>
        <begin position="76"/>
        <end position="177"/>
    </location>
</feature>
<evidence type="ECO:0000259" key="6">
    <source>
        <dbReference type="Pfam" id="PF00535"/>
    </source>
</evidence>
<evidence type="ECO:0000256" key="2">
    <source>
        <dbReference type="ARBA" id="ARBA00022475"/>
    </source>
</evidence>
<dbReference type="GO" id="GO:0005886">
    <property type="term" value="C:plasma membrane"/>
    <property type="evidence" value="ECO:0007669"/>
    <property type="project" value="UniProtKB-SubCell"/>
</dbReference>
<comment type="subcellular location">
    <subcellularLocation>
        <location evidence="1">Cell membrane</location>
    </subcellularLocation>
</comment>
<evidence type="ECO:0000256" key="1">
    <source>
        <dbReference type="ARBA" id="ARBA00004236"/>
    </source>
</evidence>
<dbReference type="Gene3D" id="3.90.550.10">
    <property type="entry name" value="Spore Coat Polysaccharide Biosynthesis Protein SpsA, Chain A"/>
    <property type="match status" value="2"/>
</dbReference>
<organism evidence="7 8">
    <name type="scientific">Thiorhodococcus drewsii AZ1</name>
    <dbReference type="NCBI Taxonomy" id="765913"/>
    <lineage>
        <taxon>Bacteria</taxon>
        <taxon>Pseudomonadati</taxon>
        <taxon>Pseudomonadota</taxon>
        <taxon>Gammaproteobacteria</taxon>
        <taxon>Chromatiales</taxon>
        <taxon>Chromatiaceae</taxon>
        <taxon>Thiorhodococcus</taxon>
    </lineage>
</organism>
<keyword evidence="8" id="KW-1185">Reference proteome</keyword>
<evidence type="ECO:0000256" key="5">
    <source>
        <dbReference type="ARBA" id="ARBA00023136"/>
    </source>
</evidence>
<evidence type="ECO:0000256" key="4">
    <source>
        <dbReference type="ARBA" id="ARBA00022679"/>
    </source>
</evidence>
<dbReference type="PANTHER" id="PTHR43646">
    <property type="entry name" value="GLYCOSYLTRANSFERASE"/>
    <property type="match status" value="1"/>
</dbReference>
<dbReference type="PATRIC" id="fig|765913.3.peg.3753"/>
<dbReference type="Proteomes" id="UP000004200">
    <property type="component" value="Unassembled WGS sequence"/>
</dbReference>
<dbReference type="InterPro" id="IPR029044">
    <property type="entry name" value="Nucleotide-diphossugar_trans"/>
</dbReference>
<dbReference type="GO" id="GO:0016757">
    <property type="term" value="F:glycosyltransferase activity"/>
    <property type="evidence" value="ECO:0007669"/>
    <property type="project" value="UniProtKB-KW"/>
</dbReference>
<accession>G2E5X4</accession>
<dbReference type="AlphaFoldDB" id="G2E5X4"/>
<gene>
    <name evidence="7" type="ORF">ThidrDRAFT_3687</name>
</gene>
<keyword evidence="4 7" id="KW-0808">Transferase</keyword>
<dbReference type="OrthoDB" id="396512at2"/>
<evidence type="ECO:0000313" key="7">
    <source>
        <dbReference type="EMBL" id="EGV28537.1"/>
    </source>
</evidence>
<sequence>MKSLALEFIEIRKLTDAGEQSSALNKLKALQSRLASDRDRAIASGLSKRALNRSAEGTKDKTTIQRQGKEHERFFIVIPVKNGEVAIERTLKSIFRLKAVAPITIHVQDGLSSDGTVKVVKGLTKTAAQKGISLTIASEQDRSMYEAIVKGVERLNPPNTSWLTWINAGDILEENAIDCILRTQEVNDWHNINWICGCKSIENMEGRLVRFELPINSKFLSAGICDGNHFHYHQQEGTFFRAELFRSVPSAEFASFRLAGDYFLWWKLAKTGKTLYVHDEAFGTFVQSPDQLSRREQATYNKEIEKNLSEDERKRAFQRFIDRPTEVVSVKSSGHVRRYLVTIAKKMHTRFFSVADFERAVSERSIDCAIENGSVWLDPYYLQGDTTYKVPSKAPAKKHPFGIILFTHTRHDALRLVLRSLKEQNATNVTTVWIDGAQGKEKTRLETEESERIAHEYGVSAVKRIKGNYGFRKTMLHGLAYMTQKYDSFLILEDDCFPTRKAVETFRSMLNSIANDERVFSIYGHHFQVPEEGEQFPRFQGWGWGTTSKKLTPYLHRLVDLYSLLEDDYLKVVKRIATPEVLARIEITPPRQPSHTFFKFFAWDETLALLTGADGLLHAKTPEQTIHNFGMGKTSTHFGDFDLFRNPPFNLITIDEAWNKF</sequence>
<protein>
    <submittedName>
        <fullName evidence="7">Glycosyl transferase family 2</fullName>
    </submittedName>
</protein>
<dbReference type="STRING" id="765913.ThidrDRAFT_3687"/>
<comment type="caution">
    <text evidence="7">The sequence shown here is derived from an EMBL/GenBank/DDBJ whole genome shotgun (WGS) entry which is preliminary data.</text>
</comment>
<reference evidence="7 8" key="1">
    <citation type="submission" date="2011-06" db="EMBL/GenBank/DDBJ databases">
        <title>The draft genome of Thiorhodococcus drewsii AZ1.</title>
        <authorList>
            <consortium name="US DOE Joint Genome Institute (JGI-PGF)"/>
            <person name="Lucas S."/>
            <person name="Han J."/>
            <person name="Lapidus A."/>
            <person name="Cheng J.-F."/>
            <person name="Goodwin L."/>
            <person name="Pitluck S."/>
            <person name="Peters L."/>
            <person name="Land M.L."/>
            <person name="Hauser L."/>
            <person name="Vogl K."/>
            <person name="Liu Z."/>
            <person name="Imhoff J."/>
            <person name="Thiel V."/>
            <person name="Frigaard N.-U."/>
            <person name="Bryant D.A."/>
            <person name="Woyke T.J."/>
        </authorList>
    </citation>
    <scope>NUCLEOTIDE SEQUENCE [LARGE SCALE GENOMIC DNA]</scope>
    <source>
        <strain evidence="7 8">AZ1</strain>
    </source>
</reference>
<dbReference type="RefSeq" id="WP_007042400.1">
    <property type="nucleotide sequence ID" value="NZ_AFWT01000035.1"/>
</dbReference>
<dbReference type="eggNOG" id="COG1215">
    <property type="taxonomic scope" value="Bacteria"/>
</dbReference>
<proteinExistence type="predicted"/>
<evidence type="ECO:0000313" key="8">
    <source>
        <dbReference type="Proteomes" id="UP000004200"/>
    </source>
</evidence>
<dbReference type="InterPro" id="IPR001173">
    <property type="entry name" value="Glyco_trans_2-like"/>
</dbReference>
<dbReference type="PANTHER" id="PTHR43646:SF2">
    <property type="entry name" value="GLYCOSYLTRANSFERASE 2-LIKE DOMAIN-CONTAINING PROTEIN"/>
    <property type="match status" value="1"/>
</dbReference>
<dbReference type="SUPFAM" id="SSF53448">
    <property type="entry name" value="Nucleotide-diphospho-sugar transferases"/>
    <property type="match status" value="2"/>
</dbReference>
<keyword evidence="5" id="KW-0472">Membrane</keyword>